<evidence type="ECO:0000313" key="2">
    <source>
        <dbReference type="EMBL" id="VDC31938.1"/>
    </source>
</evidence>
<keyword evidence="1" id="KW-1133">Transmembrane helix</keyword>
<proteinExistence type="predicted"/>
<dbReference type="Proteomes" id="UP000277498">
    <property type="component" value="Unassembled WGS sequence"/>
</dbReference>
<dbReference type="EMBL" id="UXAW01000090">
    <property type="protein sequence ID" value="VDC31938.1"/>
    <property type="molecule type" value="Genomic_DNA"/>
</dbReference>
<organism evidence="2 3">
    <name type="scientific">Pseudogemmobacter humi</name>
    <dbReference type="NCBI Taxonomy" id="2483812"/>
    <lineage>
        <taxon>Bacteria</taxon>
        <taxon>Pseudomonadati</taxon>
        <taxon>Pseudomonadota</taxon>
        <taxon>Alphaproteobacteria</taxon>
        <taxon>Rhodobacterales</taxon>
        <taxon>Paracoccaceae</taxon>
        <taxon>Pseudogemmobacter</taxon>
    </lineage>
</organism>
<accession>A0A3P5XMD0</accession>
<protein>
    <submittedName>
        <fullName evidence="2">Uncharacterized protein</fullName>
    </submittedName>
</protein>
<feature type="transmembrane region" description="Helical" evidence="1">
    <location>
        <begin position="84"/>
        <end position="104"/>
    </location>
</feature>
<keyword evidence="1" id="KW-0812">Transmembrane</keyword>
<evidence type="ECO:0000256" key="1">
    <source>
        <dbReference type="SAM" id="Phobius"/>
    </source>
</evidence>
<feature type="transmembrane region" description="Helical" evidence="1">
    <location>
        <begin position="44"/>
        <end position="64"/>
    </location>
</feature>
<keyword evidence="3" id="KW-1185">Reference proteome</keyword>
<dbReference type="RefSeq" id="WP_124087944.1">
    <property type="nucleotide sequence ID" value="NZ_UXAW01000090.1"/>
</dbReference>
<sequence>MARIFHPRGRDSAATPGLSATWGARALFLQCALAALPRALATGLAARVGRGLACLTFAACWLPGLFKPHFDHTRGFGDGLMELYWQPGVTPAAIAVGAGILWIATDREPN</sequence>
<name>A0A3P5XMD0_9RHOB</name>
<gene>
    <name evidence="2" type="ORF">XINFAN_03236</name>
</gene>
<keyword evidence="1" id="KW-0472">Membrane</keyword>
<evidence type="ECO:0000313" key="3">
    <source>
        <dbReference type="Proteomes" id="UP000277498"/>
    </source>
</evidence>
<dbReference type="AlphaFoldDB" id="A0A3P5XMD0"/>
<reference evidence="2 3" key="1">
    <citation type="submission" date="2018-11" db="EMBL/GenBank/DDBJ databases">
        <authorList>
            <person name="Criscuolo A."/>
        </authorList>
    </citation>
    <scope>NUCLEOTIDE SEQUENCE [LARGE SCALE GENOMIC DNA]</scope>
    <source>
        <strain evidence="2">ACIP111625</strain>
    </source>
</reference>